<keyword evidence="4 7" id="KW-0378">Hydrolase</keyword>
<accession>A0ABY8CFJ0</accession>
<evidence type="ECO:0000313" key="7">
    <source>
        <dbReference type="EMBL" id="WEL19475.1"/>
    </source>
</evidence>
<proteinExistence type="inferred from homology"/>
<keyword evidence="5" id="KW-0460">Magnesium</keyword>
<dbReference type="Pfam" id="PF04029">
    <property type="entry name" value="2-ph_phosp"/>
    <property type="match status" value="1"/>
</dbReference>
<dbReference type="Proteomes" id="UP001218034">
    <property type="component" value="Chromosome"/>
</dbReference>
<dbReference type="GO" id="GO:0050532">
    <property type="term" value="F:2-phosphosulfolactate phosphatase activity"/>
    <property type="evidence" value="ECO:0007669"/>
    <property type="project" value="UniProtKB-EC"/>
</dbReference>
<gene>
    <name evidence="7" type="primary">comB</name>
    <name evidence="7" type="ORF">SVXNc_0452</name>
</gene>
<evidence type="ECO:0000256" key="6">
    <source>
        <dbReference type="ARBA" id="ARBA00033711"/>
    </source>
</evidence>
<dbReference type="EMBL" id="CP104395">
    <property type="protein sequence ID" value="WEL19475.1"/>
    <property type="molecule type" value="Genomic_DNA"/>
</dbReference>
<evidence type="ECO:0000256" key="4">
    <source>
        <dbReference type="ARBA" id="ARBA00022801"/>
    </source>
</evidence>
<comment type="catalytic activity">
    <reaction evidence="6">
        <text>(2R)-O-phospho-3-sulfolactate + H2O = (2R)-3-sulfolactate + phosphate</text>
        <dbReference type="Rhea" id="RHEA:23416"/>
        <dbReference type="ChEBI" id="CHEBI:15377"/>
        <dbReference type="ChEBI" id="CHEBI:15597"/>
        <dbReference type="ChEBI" id="CHEBI:43474"/>
        <dbReference type="ChEBI" id="CHEBI:58738"/>
        <dbReference type="EC" id="3.1.3.71"/>
    </reaction>
</comment>
<organism evidence="7 8">
    <name type="scientific">Candidatus Nanohalococcus occultus</name>
    <dbReference type="NCBI Taxonomy" id="2978047"/>
    <lineage>
        <taxon>Archaea</taxon>
        <taxon>Candidatus Nanohalarchaeota</taxon>
        <taxon>Candidatus Nanohalarchaeota incertae sedis</taxon>
        <taxon>Candidatus Nanohalococcus</taxon>
    </lineage>
</organism>
<evidence type="ECO:0000256" key="5">
    <source>
        <dbReference type="ARBA" id="ARBA00022842"/>
    </source>
</evidence>
<evidence type="ECO:0000256" key="2">
    <source>
        <dbReference type="ARBA" id="ARBA00009997"/>
    </source>
</evidence>
<sequence length="244" mass="27249">MSDPREPAKKVFGDLTTPENVEIVRRKEDLPEELPEAVYVVVDVMYFSTTSVEILEGGADQLVVYRELKEKDETEVSLLGGERDESYGAKDGYDLFNSPSFVEELELEDRSVGLTSTNGAETVHLIEQATSEGAETVIGSTVNAKTTAEYLKESDKPVYIIACGRRGEEIMEDYLGAYLISAHMEGEVTEELENNLLEVITDATEAYYDDIPDRRRKDLENHIKNLDGSKVVPVKNGSDPIRFQ</sequence>
<evidence type="ECO:0000256" key="1">
    <source>
        <dbReference type="ARBA" id="ARBA00001946"/>
    </source>
</evidence>
<dbReference type="Gene3D" id="3.90.1560.10">
    <property type="entry name" value="ComB-like"/>
    <property type="match status" value="1"/>
</dbReference>
<dbReference type="PANTHER" id="PTHR37311:SF1">
    <property type="entry name" value="2-PHOSPHOSULFOLACTATE PHOSPHATASE-RELATED"/>
    <property type="match status" value="1"/>
</dbReference>
<keyword evidence="8" id="KW-1185">Reference proteome</keyword>
<dbReference type="RefSeq" id="WP_347722345.1">
    <property type="nucleotide sequence ID" value="NZ_CP104395.1"/>
</dbReference>
<name>A0ABY8CFJ0_9ARCH</name>
<comment type="similarity">
    <text evidence="2">Belongs to the ComB family.</text>
</comment>
<dbReference type="GeneID" id="90589889"/>
<protein>
    <recommendedName>
        <fullName evidence="3">2-phosphosulfolactate phosphatase</fullName>
        <ecNumber evidence="3">3.1.3.71</ecNumber>
    </recommendedName>
</protein>
<evidence type="ECO:0000313" key="8">
    <source>
        <dbReference type="Proteomes" id="UP001218034"/>
    </source>
</evidence>
<dbReference type="InterPro" id="IPR005238">
    <property type="entry name" value="ComB-like"/>
</dbReference>
<dbReference type="EC" id="3.1.3.71" evidence="3"/>
<evidence type="ECO:0000256" key="3">
    <source>
        <dbReference type="ARBA" id="ARBA00012953"/>
    </source>
</evidence>
<comment type="cofactor">
    <cofactor evidence="1">
        <name>Mg(2+)</name>
        <dbReference type="ChEBI" id="CHEBI:18420"/>
    </cofactor>
</comment>
<dbReference type="SUPFAM" id="SSF142823">
    <property type="entry name" value="ComB-like"/>
    <property type="match status" value="1"/>
</dbReference>
<reference evidence="7 8" key="1">
    <citation type="submission" date="2022-09" db="EMBL/GenBank/DDBJ databases">
        <title>Xylan utilization by haloarchaea-nanohaloarchaea associations.</title>
        <authorList>
            <person name="Yakimov M."/>
        </authorList>
    </citation>
    <scope>NUCLEOTIDE SEQUENCE [LARGE SCALE GENOMIC DNA]</scope>
    <source>
        <strain evidence="7 8">SVXNc</strain>
    </source>
</reference>
<dbReference type="InterPro" id="IPR036702">
    <property type="entry name" value="ComB-like_sf"/>
</dbReference>
<dbReference type="PANTHER" id="PTHR37311">
    <property type="entry name" value="2-PHOSPHOSULFOLACTATE PHOSPHATASE-RELATED"/>
    <property type="match status" value="1"/>
</dbReference>